<evidence type="ECO:0000259" key="2">
    <source>
        <dbReference type="Pfam" id="PF13490"/>
    </source>
</evidence>
<feature type="transmembrane region" description="Helical" evidence="1">
    <location>
        <begin position="100"/>
        <end position="118"/>
    </location>
</feature>
<sequence length="305" mass="33038">MTTMRCETVAPQLSAHFDGELSQKLSLEIDSHLAHCESCSAESRSFERISDLLGASNLHELQPPSWATVAKRLQAEQATPVTLPSNSPFTIPGRSKVKDFMVIVASLAASILILAWTWRPADQPTQVAQSVHSSHAGPAINATAINFQETVSLQQQDTGLAMQALTQKYEGREASAEEVVKNVGFQPITQSSLSDGVKLVSTQLLKMPQCNCVDGVCMCGPGECNCVACVCQRPDGSTFLVVEQCHGQNVNFGELPVRLVQRGNHELQVTGNEKGLAVTWTANKTRRLAVGLRDLNEMDQLLAIN</sequence>
<keyword evidence="1" id="KW-0812">Transmembrane</keyword>
<keyword evidence="4" id="KW-1185">Reference proteome</keyword>
<evidence type="ECO:0000256" key="1">
    <source>
        <dbReference type="SAM" id="Phobius"/>
    </source>
</evidence>
<reference evidence="3 4" key="1">
    <citation type="submission" date="2019-02" db="EMBL/GenBank/DDBJ databases">
        <title>Deep-cultivation of Planctomycetes and their phenomic and genomic characterization uncovers novel biology.</title>
        <authorList>
            <person name="Wiegand S."/>
            <person name="Jogler M."/>
            <person name="Boedeker C."/>
            <person name="Pinto D."/>
            <person name="Vollmers J."/>
            <person name="Rivas-Marin E."/>
            <person name="Kohn T."/>
            <person name="Peeters S.H."/>
            <person name="Heuer A."/>
            <person name="Rast P."/>
            <person name="Oberbeckmann S."/>
            <person name="Bunk B."/>
            <person name="Jeske O."/>
            <person name="Meyerdierks A."/>
            <person name="Storesund J.E."/>
            <person name="Kallscheuer N."/>
            <person name="Luecker S."/>
            <person name="Lage O.M."/>
            <person name="Pohl T."/>
            <person name="Merkel B.J."/>
            <person name="Hornburger P."/>
            <person name="Mueller R.-W."/>
            <person name="Bruemmer F."/>
            <person name="Labrenz M."/>
            <person name="Spormann A.M."/>
            <person name="Op den Camp H."/>
            <person name="Overmann J."/>
            <person name="Amann R."/>
            <person name="Jetten M.S.M."/>
            <person name="Mascher T."/>
            <person name="Medema M.H."/>
            <person name="Devos D.P."/>
            <person name="Kaster A.-K."/>
            <person name="Ovreas L."/>
            <person name="Rohde M."/>
            <person name="Galperin M.Y."/>
            <person name="Jogler C."/>
        </authorList>
    </citation>
    <scope>NUCLEOTIDE SEQUENCE [LARGE SCALE GENOMIC DNA]</scope>
    <source>
        <strain evidence="3 4">TBK1r</strain>
    </source>
</reference>
<evidence type="ECO:0000313" key="3">
    <source>
        <dbReference type="EMBL" id="QDV85290.1"/>
    </source>
</evidence>
<gene>
    <name evidence="3" type="ORF">TBK1r_42690</name>
</gene>
<dbReference type="Pfam" id="PF13490">
    <property type="entry name" value="zf-HC2"/>
    <property type="match status" value="1"/>
</dbReference>
<name>A0ABX5XTE4_9BACT</name>
<proteinExistence type="predicted"/>
<protein>
    <recommendedName>
        <fullName evidence="2">Putative zinc-finger domain-containing protein</fullName>
    </recommendedName>
</protein>
<dbReference type="EMBL" id="CP036432">
    <property type="protein sequence ID" value="QDV85290.1"/>
    <property type="molecule type" value="Genomic_DNA"/>
</dbReference>
<dbReference type="InterPro" id="IPR027383">
    <property type="entry name" value="Znf_put"/>
</dbReference>
<accession>A0ABX5XTE4</accession>
<keyword evidence="1" id="KW-1133">Transmembrane helix</keyword>
<organism evidence="3 4">
    <name type="scientific">Stieleria magnilauensis</name>
    <dbReference type="NCBI Taxonomy" id="2527963"/>
    <lineage>
        <taxon>Bacteria</taxon>
        <taxon>Pseudomonadati</taxon>
        <taxon>Planctomycetota</taxon>
        <taxon>Planctomycetia</taxon>
        <taxon>Pirellulales</taxon>
        <taxon>Pirellulaceae</taxon>
        <taxon>Stieleria</taxon>
    </lineage>
</organism>
<keyword evidence="1" id="KW-0472">Membrane</keyword>
<dbReference type="Proteomes" id="UP000318081">
    <property type="component" value="Chromosome"/>
</dbReference>
<dbReference type="Gene3D" id="1.10.10.1320">
    <property type="entry name" value="Anti-sigma factor, zinc-finger domain"/>
    <property type="match status" value="1"/>
</dbReference>
<feature type="domain" description="Putative zinc-finger" evidence="2">
    <location>
        <begin position="6"/>
        <end position="39"/>
    </location>
</feature>
<dbReference type="InterPro" id="IPR041916">
    <property type="entry name" value="Anti_sigma_zinc_sf"/>
</dbReference>
<evidence type="ECO:0000313" key="4">
    <source>
        <dbReference type="Proteomes" id="UP000318081"/>
    </source>
</evidence>